<dbReference type="OMA" id="LMHRISY"/>
<dbReference type="VEuPathDB" id="AmoebaDB:NF0110940"/>
<keyword evidence="2" id="KW-0444">Lipid biosynthesis</keyword>
<dbReference type="VEuPathDB" id="AmoebaDB:FDP41_005273"/>
<dbReference type="GO" id="GO:0016740">
    <property type="term" value="F:transferase activity"/>
    <property type="evidence" value="ECO:0007669"/>
    <property type="project" value="UniProtKB-ARBA"/>
</dbReference>
<evidence type="ECO:0000256" key="7">
    <source>
        <dbReference type="ARBA" id="ARBA00023209"/>
    </source>
</evidence>
<protein>
    <recommendedName>
        <fullName evidence="12">Protein-S-isoprenylcysteine O-methyltransferase</fullName>
    </recommendedName>
</protein>
<keyword evidence="8" id="KW-1208">Phospholipid metabolism</keyword>
<name>A0A6A5BM19_NAEFO</name>
<evidence type="ECO:0000256" key="5">
    <source>
        <dbReference type="ARBA" id="ARBA00023098"/>
    </source>
</evidence>
<dbReference type="GO" id="GO:0006656">
    <property type="term" value="P:phosphatidylcholine biosynthetic process"/>
    <property type="evidence" value="ECO:0007669"/>
    <property type="project" value="UniProtKB-UniPathway"/>
</dbReference>
<keyword evidence="6 9" id="KW-0472">Membrane</keyword>
<dbReference type="AlphaFoldDB" id="A0A6A5BM19"/>
<dbReference type="EMBL" id="VFQX01000043">
    <property type="protein sequence ID" value="KAF0975946.1"/>
    <property type="molecule type" value="Genomic_DNA"/>
</dbReference>
<dbReference type="GeneID" id="68112491"/>
<evidence type="ECO:0008006" key="12">
    <source>
        <dbReference type="Google" id="ProtNLM"/>
    </source>
</evidence>
<evidence type="ECO:0000256" key="3">
    <source>
        <dbReference type="ARBA" id="ARBA00022692"/>
    </source>
</evidence>
<keyword evidence="7" id="KW-0594">Phospholipid biosynthesis</keyword>
<evidence type="ECO:0000256" key="9">
    <source>
        <dbReference type="SAM" id="Phobius"/>
    </source>
</evidence>
<gene>
    <name evidence="10" type="ORF">FDP41_005273</name>
</gene>
<feature type="transmembrane region" description="Helical" evidence="9">
    <location>
        <begin position="114"/>
        <end position="139"/>
    </location>
</feature>
<dbReference type="PANTHER" id="PTHR12714:SF24">
    <property type="entry name" value="SLR1182 PROTEIN"/>
    <property type="match status" value="1"/>
</dbReference>
<evidence type="ECO:0000313" key="10">
    <source>
        <dbReference type="EMBL" id="KAF0975946.1"/>
    </source>
</evidence>
<dbReference type="RefSeq" id="XP_044560659.1">
    <property type="nucleotide sequence ID" value="XM_044708780.1"/>
</dbReference>
<sequence>MTLSLELKIPPLLVLTLCLLLQYALSVYVSPFLMANSSSSSSSSWDSFSQFLAIRIGLMTVVMGIGILIAWLGVRAFHQSKTTVNPLNPSQASSLVSHGIFEYTRNPMYVGMSLVAFGVSLFLLDPLAFLCVPLFSMYLNYYQIIPEERELRKIFGKEFEEYMIRVRRWI</sequence>
<keyword evidence="3 9" id="KW-0812">Transmembrane</keyword>
<evidence type="ECO:0000256" key="8">
    <source>
        <dbReference type="ARBA" id="ARBA00023264"/>
    </source>
</evidence>
<dbReference type="Pfam" id="PF04191">
    <property type="entry name" value="PEMT"/>
    <property type="match status" value="1"/>
</dbReference>
<evidence type="ECO:0000313" key="11">
    <source>
        <dbReference type="Proteomes" id="UP000444721"/>
    </source>
</evidence>
<dbReference type="Gene3D" id="1.20.120.1630">
    <property type="match status" value="1"/>
</dbReference>
<proteinExistence type="predicted"/>
<evidence type="ECO:0000256" key="1">
    <source>
        <dbReference type="ARBA" id="ARBA00004127"/>
    </source>
</evidence>
<dbReference type="Proteomes" id="UP000444721">
    <property type="component" value="Unassembled WGS sequence"/>
</dbReference>
<keyword evidence="11" id="KW-1185">Reference proteome</keyword>
<feature type="transmembrane region" description="Helical" evidence="9">
    <location>
        <begin position="50"/>
        <end position="74"/>
    </location>
</feature>
<keyword evidence="4 9" id="KW-1133">Transmembrane helix</keyword>
<dbReference type="GO" id="GO:0012505">
    <property type="term" value="C:endomembrane system"/>
    <property type="evidence" value="ECO:0007669"/>
    <property type="project" value="UniProtKB-SubCell"/>
</dbReference>
<reference evidence="10 11" key="1">
    <citation type="journal article" date="2019" name="Sci. Rep.">
        <title>Nanopore sequencing improves the draft genome of the human pathogenic amoeba Naegleria fowleri.</title>
        <authorList>
            <person name="Liechti N."/>
            <person name="Schurch N."/>
            <person name="Bruggmann R."/>
            <person name="Wittwer M."/>
        </authorList>
    </citation>
    <scope>NUCLEOTIDE SEQUENCE [LARGE SCALE GENOMIC DNA]</scope>
    <source>
        <strain evidence="10 11">ATCC 30894</strain>
    </source>
</reference>
<evidence type="ECO:0000256" key="2">
    <source>
        <dbReference type="ARBA" id="ARBA00022516"/>
    </source>
</evidence>
<organism evidence="10 11">
    <name type="scientific">Naegleria fowleri</name>
    <name type="common">Brain eating amoeba</name>
    <dbReference type="NCBI Taxonomy" id="5763"/>
    <lineage>
        <taxon>Eukaryota</taxon>
        <taxon>Discoba</taxon>
        <taxon>Heterolobosea</taxon>
        <taxon>Tetramitia</taxon>
        <taxon>Eutetramitia</taxon>
        <taxon>Vahlkampfiidae</taxon>
        <taxon>Naegleria</taxon>
    </lineage>
</organism>
<comment type="caution">
    <text evidence="10">The sequence shown here is derived from an EMBL/GenBank/DDBJ whole genome shotgun (WGS) entry which is preliminary data.</text>
</comment>
<dbReference type="OrthoDB" id="422086at2759"/>
<dbReference type="UniPathway" id="UPA00753"/>
<keyword evidence="5" id="KW-0443">Lipid metabolism</keyword>
<accession>A0A6A5BM19</accession>
<dbReference type="InterPro" id="IPR007318">
    <property type="entry name" value="Phopholipid_MeTrfase"/>
</dbReference>
<evidence type="ECO:0000256" key="6">
    <source>
        <dbReference type="ARBA" id="ARBA00023136"/>
    </source>
</evidence>
<dbReference type="PANTHER" id="PTHR12714">
    <property type="entry name" value="PROTEIN-S ISOPRENYLCYSTEINE O-METHYLTRANSFERASE"/>
    <property type="match status" value="1"/>
</dbReference>
<comment type="subcellular location">
    <subcellularLocation>
        <location evidence="1">Endomembrane system</location>
        <topology evidence="1">Multi-pass membrane protein</topology>
    </subcellularLocation>
</comment>
<evidence type="ECO:0000256" key="4">
    <source>
        <dbReference type="ARBA" id="ARBA00022989"/>
    </source>
</evidence>